<gene>
    <name evidence="3" type="ORF">DFR49_1354</name>
</gene>
<keyword evidence="1" id="KW-1133">Transmembrane helix</keyword>
<dbReference type="EMBL" id="QXDC01000002">
    <property type="protein sequence ID" value="RIA46794.1"/>
    <property type="molecule type" value="Genomic_DNA"/>
</dbReference>
<feature type="domain" description="FecR protein" evidence="2">
    <location>
        <begin position="110"/>
        <end position="200"/>
    </location>
</feature>
<keyword evidence="4" id="KW-1185">Reference proteome</keyword>
<evidence type="ECO:0000313" key="4">
    <source>
        <dbReference type="Proteomes" id="UP000266568"/>
    </source>
</evidence>
<organism evidence="3 4">
    <name type="scientific">Hephaestia caeni</name>
    <dbReference type="NCBI Taxonomy" id="645617"/>
    <lineage>
        <taxon>Bacteria</taxon>
        <taxon>Pseudomonadati</taxon>
        <taxon>Pseudomonadota</taxon>
        <taxon>Alphaproteobacteria</taxon>
        <taxon>Sphingomonadales</taxon>
        <taxon>Sphingomonadaceae</taxon>
        <taxon>Hephaestia</taxon>
    </lineage>
</organism>
<keyword evidence="1" id="KW-0812">Transmembrane</keyword>
<evidence type="ECO:0000256" key="1">
    <source>
        <dbReference type="SAM" id="Phobius"/>
    </source>
</evidence>
<dbReference type="InterPro" id="IPR012373">
    <property type="entry name" value="Ferrdict_sens_TM"/>
</dbReference>
<dbReference type="Proteomes" id="UP000266568">
    <property type="component" value="Unassembled WGS sequence"/>
</dbReference>
<accession>A0A397PKZ6</accession>
<protein>
    <submittedName>
        <fullName evidence="3">FecR family protein</fullName>
    </submittedName>
</protein>
<dbReference type="PANTHER" id="PTHR30273">
    <property type="entry name" value="PERIPLASMIC SIGNAL SENSOR AND SIGMA FACTOR ACTIVATOR FECR-RELATED"/>
    <property type="match status" value="1"/>
</dbReference>
<dbReference type="PIRSF" id="PIRSF018266">
    <property type="entry name" value="FecR"/>
    <property type="match status" value="1"/>
</dbReference>
<reference evidence="3 4" key="1">
    <citation type="submission" date="2018-08" db="EMBL/GenBank/DDBJ databases">
        <title>Genomic Encyclopedia of Type Strains, Phase IV (KMG-IV): sequencing the most valuable type-strain genomes for metagenomic binning, comparative biology and taxonomic classification.</title>
        <authorList>
            <person name="Goeker M."/>
        </authorList>
    </citation>
    <scope>NUCLEOTIDE SEQUENCE [LARGE SCALE GENOMIC DNA]</scope>
    <source>
        <strain evidence="3 4">DSM 25527</strain>
    </source>
</reference>
<dbReference type="Gene3D" id="2.60.120.1440">
    <property type="match status" value="1"/>
</dbReference>
<feature type="transmembrane region" description="Helical" evidence="1">
    <location>
        <begin position="79"/>
        <end position="98"/>
    </location>
</feature>
<evidence type="ECO:0000313" key="3">
    <source>
        <dbReference type="EMBL" id="RIA46794.1"/>
    </source>
</evidence>
<dbReference type="RefSeq" id="WP_170150947.1">
    <property type="nucleotide sequence ID" value="NZ_QXDC01000002.1"/>
</dbReference>
<evidence type="ECO:0000259" key="2">
    <source>
        <dbReference type="Pfam" id="PF04773"/>
    </source>
</evidence>
<dbReference type="PANTHER" id="PTHR30273:SF2">
    <property type="entry name" value="PROTEIN FECR"/>
    <property type="match status" value="1"/>
</dbReference>
<name>A0A397PKZ6_9SPHN</name>
<proteinExistence type="predicted"/>
<sequence>MTAPSDQLRETARLWAIRVADVDFSDWDGFTDWLAADPAHAAAYDRAADAHAAADALFDAPPTPLAEPAAAPRPSRRRFLWLGAGGAIAAALAVTLGLDMTAPDPSAPYTIATEPGARRTIELADGSRIELNGDTRITLDKAAPRFASLDRGEAMFHVRHDDSDPFVVMVGDDKLVDAGTAFDVMRSARTTRVQVAEGKVIYNPDLDKLALDAGATLLIEPDGVTLGRMTPGDIGGWRTGTLVYAGASLATVSADLARSLGRPIDVAPAIAAQRFTGTLTLGDGEPSATLARIAPLLGVVPAPKGEGWILTSPNRAQP</sequence>
<dbReference type="GO" id="GO:0016989">
    <property type="term" value="F:sigma factor antagonist activity"/>
    <property type="evidence" value="ECO:0007669"/>
    <property type="project" value="TreeGrafter"/>
</dbReference>
<dbReference type="Pfam" id="PF04773">
    <property type="entry name" value="FecR"/>
    <property type="match status" value="1"/>
</dbReference>
<dbReference type="InterPro" id="IPR006860">
    <property type="entry name" value="FecR"/>
</dbReference>
<keyword evidence="1" id="KW-0472">Membrane</keyword>
<comment type="caution">
    <text evidence="3">The sequence shown here is derived from an EMBL/GenBank/DDBJ whole genome shotgun (WGS) entry which is preliminary data.</text>
</comment>
<dbReference type="AlphaFoldDB" id="A0A397PKZ6"/>